<proteinExistence type="predicted"/>
<comment type="caution">
    <text evidence="1">The sequence shown here is derived from an EMBL/GenBank/DDBJ whole genome shotgun (WGS) entry which is preliminary data.</text>
</comment>
<evidence type="ECO:0000313" key="2">
    <source>
        <dbReference type="Proteomes" id="UP001201262"/>
    </source>
</evidence>
<reference evidence="1" key="1">
    <citation type="submission" date="2021-12" db="EMBL/GenBank/DDBJ databases">
        <title>Convergent genome expansion in fungi linked to evolution of root-endophyte symbiosis.</title>
        <authorList>
            <consortium name="DOE Joint Genome Institute"/>
            <person name="Ke Y.-H."/>
            <person name="Bonito G."/>
            <person name="Liao H.-L."/>
            <person name="Looney B."/>
            <person name="Rojas-Flechas A."/>
            <person name="Nash J."/>
            <person name="Hameed K."/>
            <person name="Schadt C."/>
            <person name="Martin F."/>
            <person name="Crous P.W."/>
            <person name="Miettinen O."/>
            <person name="Magnuson J.K."/>
            <person name="Labbe J."/>
            <person name="Jacobson D."/>
            <person name="Doktycz M.J."/>
            <person name="Veneault-Fourrey C."/>
            <person name="Kuo A."/>
            <person name="Mondo S."/>
            <person name="Calhoun S."/>
            <person name="Riley R."/>
            <person name="Ohm R."/>
            <person name="LaButti K."/>
            <person name="Andreopoulos B."/>
            <person name="Pangilinan J."/>
            <person name="Nolan M."/>
            <person name="Tritt A."/>
            <person name="Clum A."/>
            <person name="Lipzen A."/>
            <person name="Daum C."/>
            <person name="Barry K."/>
            <person name="Grigoriev I.V."/>
            <person name="Vilgalys R."/>
        </authorList>
    </citation>
    <scope>NUCLEOTIDE SEQUENCE</scope>
    <source>
        <strain evidence="1">PMI_201</strain>
    </source>
</reference>
<organism evidence="1 2">
    <name type="scientific">Talaromyces proteolyticus</name>
    <dbReference type="NCBI Taxonomy" id="1131652"/>
    <lineage>
        <taxon>Eukaryota</taxon>
        <taxon>Fungi</taxon>
        <taxon>Dikarya</taxon>
        <taxon>Ascomycota</taxon>
        <taxon>Pezizomycotina</taxon>
        <taxon>Eurotiomycetes</taxon>
        <taxon>Eurotiomycetidae</taxon>
        <taxon>Eurotiales</taxon>
        <taxon>Trichocomaceae</taxon>
        <taxon>Talaromyces</taxon>
        <taxon>Talaromyces sect. Bacilispori</taxon>
    </lineage>
</organism>
<gene>
    <name evidence="1" type="ORF">BGW36DRAFT_387664</name>
</gene>
<protein>
    <submittedName>
        <fullName evidence="1">Uncharacterized protein</fullName>
    </submittedName>
</protein>
<keyword evidence="2" id="KW-1185">Reference proteome</keyword>
<dbReference type="EMBL" id="JAJTJA010000012">
    <property type="protein sequence ID" value="KAH8691093.1"/>
    <property type="molecule type" value="Genomic_DNA"/>
</dbReference>
<sequence>MPLNDGCPEWAINIYGAYLWGWLNDSCLVDGNFRANPRHSFGVLSPAMTTLSSIWQILKI</sequence>
<accession>A0AAD4KFE4</accession>
<evidence type="ECO:0000313" key="1">
    <source>
        <dbReference type="EMBL" id="KAH8691093.1"/>
    </source>
</evidence>
<dbReference type="GeneID" id="70247432"/>
<dbReference type="Proteomes" id="UP001201262">
    <property type="component" value="Unassembled WGS sequence"/>
</dbReference>
<dbReference type="AlphaFoldDB" id="A0AAD4KFE4"/>
<dbReference type="RefSeq" id="XP_046067185.1">
    <property type="nucleotide sequence ID" value="XM_046217145.1"/>
</dbReference>
<name>A0AAD4KFE4_9EURO</name>